<feature type="compositionally biased region" description="Basic and acidic residues" evidence="1">
    <location>
        <begin position="49"/>
        <end position="59"/>
    </location>
</feature>
<feature type="region of interest" description="Disordered" evidence="1">
    <location>
        <begin position="152"/>
        <end position="171"/>
    </location>
</feature>
<proteinExistence type="predicted"/>
<feature type="compositionally biased region" description="Basic and acidic residues" evidence="1">
    <location>
        <begin position="117"/>
        <end position="133"/>
    </location>
</feature>
<feature type="region of interest" description="Disordered" evidence="1">
    <location>
        <begin position="198"/>
        <end position="287"/>
    </location>
</feature>
<evidence type="ECO:0000313" key="3">
    <source>
        <dbReference type="Proteomes" id="UP000318017"/>
    </source>
</evidence>
<reference evidence="2 3" key="1">
    <citation type="submission" date="2019-02" db="EMBL/GenBank/DDBJ databases">
        <title>Deep-cultivation of Planctomycetes and their phenomic and genomic characterization uncovers novel biology.</title>
        <authorList>
            <person name="Wiegand S."/>
            <person name="Jogler M."/>
            <person name="Boedeker C."/>
            <person name="Pinto D."/>
            <person name="Vollmers J."/>
            <person name="Rivas-Marin E."/>
            <person name="Kohn T."/>
            <person name="Peeters S.H."/>
            <person name="Heuer A."/>
            <person name="Rast P."/>
            <person name="Oberbeckmann S."/>
            <person name="Bunk B."/>
            <person name="Jeske O."/>
            <person name="Meyerdierks A."/>
            <person name="Storesund J.E."/>
            <person name="Kallscheuer N."/>
            <person name="Luecker S."/>
            <person name="Lage O.M."/>
            <person name="Pohl T."/>
            <person name="Merkel B.J."/>
            <person name="Hornburger P."/>
            <person name="Mueller R.-W."/>
            <person name="Bruemmer F."/>
            <person name="Labrenz M."/>
            <person name="Spormann A.M."/>
            <person name="Op den Camp H."/>
            <person name="Overmann J."/>
            <person name="Amann R."/>
            <person name="Jetten M.S.M."/>
            <person name="Mascher T."/>
            <person name="Medema M.H."/>
            <person name="Devos D.P."/>
            <person name="Kaster A.-K."/>
            <person name="Ovreas L."/>
            <person name="Rohde M."/>
            <person name="Galperin M.Y."/>
            <person name="Jogler C."/>
        </authorList>
    </citation>
    <scope>NUCLEOTIDE SEQUENCE [LARGE SCALE GENOMIC DNA]</scope>
    <source>
        <strain evidence="2 3">Q31a</strain>
    </source>
</reference>
<dbReference type="KEGG" id="ahel:Q31a_03960"/>
<feature type="region of interest" description="Disordered" evidence="1">
    <location>
        <begin position="115"/>
        <end position="136"/>
    </location>
</feature>
<protein>
    <submittedName>
        <fullName evidence="2">Uncharacterized protein</fullName>
    </submittedName>
</protein>
<evidence type="ECO:0000256" key="1">
    <source>
        <dbReference type="SAM" id="MobiDB-lite"/>
    </source>
</evidence>
<feature type="region of interest" description="Disordered" evidence="1">
    <location>
        <begin position="37"/>
        <end position="66"/>
    </location>
</feature>
<dbReference type="EMBL" id="CP036298">
    <property type="protein sequence ID" value="QDV22113.1"/>
    <property type="molecule type" value="Genomic_DNA"/>
</dbReference>
<dbReference type="Proteomes" id="UP000318017">
    <property type="component" value="Chromosome"/>
</dbReference>
<gene>
    <name evidence="2" type="ORF">Q31a_03960</name>
</gene>
<dbReference type="RefSeq" id="WP_145073146.1">
    <property type="nucleotide sequence ID" value="NZ_CP036298.1"/>
</dbReference>
<feature type="compositionally biased region" description="Polar residues" evidence="1">
    <location>
        <begin position="198"/>
        <end position="217"/>
    </location>
</feature>
<accession>A0A518G0I6</accession>
<organism evidence="2 3">
    <name type="scientific">Aureliella helgolandensis</name>
    <dbReference type="NCBI Taxonomy" id="2527968"/>
    <lineage>
        <taxon>Bacteria</taxon>
        <taxon>Pseudomonadati</taxon>
        <taxon>Planctomycetota</taxon>
        <taxon>Planctomycetia</taxon>
        <taxon>Pirellulales</taxon>
        <taxon>Pirellulaceae</taxon>
        <taxon>Aureliella</taxon>
    </lineage>
</organism>
<keyword evidence="3" id="KW-1185">Reference proteome</keyword>
<evidence type="ECO:0000313" key="2">
    <source>
        <dbReference type="EMBL" id="QDV22113.1"/>
    </source>
</evidence>
<sequence length="287" mass="30390">MTQTRANLGPRGLAILTLAGGAALAFPFLRAPRKGVDAVQAHQSQQSQPREHSLAESRSGELASRVSAAPQTMGVISGVLPSTLAPSNQQVVLPDWAKRESKIDRLIAAGVVASPASHDDGDRARGMKSRSAEAARMQPWTELPTDILQGVAAERSREPESSTSRAFAPLANASEEVAMRASPWRQNMEESRIGPQSLTNVVSQPSSPRNNVVSQPVASPGIPSQVVGQRRYTVGAAPRDPADSGWSDHSAPVSVARGAADSPASPPATVQPRQPQYVFQPGLRNQR</sequence>
<name>A0A518G0I6_9BACT</name>
<dbReference type="AlphaFoldDB" id="A0A518G0I6"/>